<dbReference type="EMBL" id="JBHUOV010000001">
    <property type="protein sequence ID" value="MFD2823366.1"/>
    <property type="molecule type" value="Genomic_DNA"/>
</dbReference>
<dbReference type="Proteomes" id="UP001597533">
    <property type="component" value="Unassembled WGS sequence"/>
</dbReference>
<evidence type="ECO:0000313" key="2">
    <source>
        <dbReference type="EMBL" id="MFD2823366.1"/>
    </source>
</evidence>
<proteinExistence type="predicted"/>
<comment type="caution">
    <text evidence="2">The sequence shown here is derived from an EMBL/GenBank/DDBJ whole genome shotgun (WGS) entry which is preliminary data.</text>
</comment>
<organism evidence="2 3">
    <name type="scientific">Lacinutrix iliipiscaria</name>
    <dbReference type="NCBI Taxonomy" id="1230532"/>
    <lineage>
        <taxon>Bacteria</taxon>
        <taxon>Pseudomonadati</taxon>
        <taxon>Bacteroidota</taxon>
        <taxon>Flavobacteriia</taxon>
        <taxon>Flavobacteriales</taxon>
        <taxon>Flavobacteriaceae</taxon>
        <taxon>Lacinutrix</taxon>
    </lineage>
</organism>
<name>A0ABW5WM72_9FLAO</name>
<feature type="chain" id="PRO_5046715947" description="GLPGLI family protein" evidence="1">
    <location>
        <begin position="19"/>
        <end position="219"/>
    </location>
</feature>
<dbReference type="RefSeq" id="WP_183487075.1">
    <property type="nucleotide sequence ID" value="NZ_JBHUOV010000001.1"/>
</dbReference>
<reference evidence="3" key="1">
    <citation type="journal article" date="2019" name="Int. J. Syst. Evol. Microbiol.">
        <title>The Global Catalogue of Microorganisms (GCM) 10K type strain sequencing project: providing services to taxonomists for standard genome sequencing and annotation.</title>
        <authorList>
            <consortium name="The Broad Institute Genomics Platform"/>
            <consortium name="The Broad Institute Genome Sequencing Center for Infectious Disease"/>
            <person name="Wu L."/>
            <person name="Ma J."/>
        </authorList>
    </citation>
    <scope>NUCLEOTIDE SEQUENCE [LARGE SCALE GENOMIC DNA]</scope>
    <source>
        <strain evidence="3">KCTC 32141</strain>
    </source>
</reference>
<evidence type="ECO:0008006" key="4">
    <source>
        <dbReference type="Google" id="ProtNLM"/>
    </source>
</evidence>
<accession>A0ABW5WM72</accession>
<evidence type="ECO:0000256" key="1">
    <source>
        <dbReference type="SAM" id="SignalP"/>
    </source>
</evidence>
<sequence>MKKNILIFALLIFSISHSQIQTVFYVDDVKVIDYVTVNFCVNDSARISQVSVLKEQTTYKNEVIIDRLVKYLKRVQYYPDSKLKNNCYDSTFKFVNKDYENAELKPSDYAKCKAFKTGDFTYSDFRHKGTKITRRKRKQREKNRVRKKEDWFKEKYRITWPSPCEYELEYLTVNHKSKDSLIGESIKVKIIALTNNGYVYKSKLLDFPEIISVIVFDDE</sequence>
<feature type="signal peptide" evidence="1">
    <location>
        <begin position="1"/>
        <end position="18"/>
    </location>
</feature>
<protein>
    <recommendedName>
        <fullName evidence="4">GLPGLI family protein</fullName>
    </recommendedName>
</protein>
<gene>
    <name evidence="2" type="ORF">ACFS5M_06770</name>
</gene>
<keyword evidence="3" id="KW-1185">Reference proteome</keyword>
<evidence type="ECO:0000313" key="3">
    <source>
        <dbReference type="Proteomes" id="UP001597533"/>
    </source>
</evidence>
<keyword evidence="1" id="KW-0732">Signal</keyword>